<evidence type="ECO:0000313" key="3">
    <source>
        <dbReference type="EMBL" id="QEA15181.1"/>
    </source>
</evidence>
<sequence length="67" mass="6878">MGWVFASAFAVISFLGLYLSGRCSRLALELAVVAILTALAGYGWQGSPDLSGQPTAPAMETGTGSKL</sequence>
<organism evidence="3 4">
    <name type="scientific">Novosphingobium ginsenosidimutans</name>
    <dbReference type="NCBI Taxonomy" id="1176536"/>
    <lineage>
        <taxon>Bacteria</taxon>
        <taxon>Pseudomonadati</taxon>
        <taxon>Pseudomonadota</taxon>
        <taxon>Alphaproteobacteria</taxon>
        <taxon>Sphingomonadales</taxon>
        <taxon>Sphingomonadaceae</taxon>
        <taxon>Novosphingobium</taxon>
    </lineage>
</organism>
<proteinExistence type="predicted"/>
<name>A0A5B8S135_9SPHN</name>
<evidence type="ECO:0000256" key="2">
    <source>
        <dbReference type="SAM" id="Phobius"/>
    </source>
</evidence>
<gene>
    <name evidence="3" type="ORF">FRF71_02960</name>
</gene>
<dbReference type="OrthoDB" id="7390129at2"/>
<dbReference type="Proteomes" id="UP000321172">
    <property type="component" value="Chromosome"/>
</dbReference>
<keyword evidence="2" id="KW-1133">Transmembrane helix</keyword>
<dbReference type="EMBL" id="CP042345">
    <property type="protein sequence ID" value="QEA15181.1"/>
    <property type="molecule type" value="Genomic_DNA"/>
</dbReference>
<keyword evidence="4" id="KW-1185">Reference proteome</keyword>
<keyword evidence="2" id="KW-0472">Membrane</keyword>
<accession>A0A5B8S135</accession>
<protein>
    <submittedName>
        <fullName evidence="3">Uncharacterized protein</fullName>
    </submittedName>
</protein>
<dbReference type="AlphaFoldDB" id="A0A5B8S135"/>
<keyword evidence="2" id="KW-0812">Transmembrane</keyword>
<feature type="region of interest" description="Disordered" evidence="1">
    <location>
        <begin position="46"/>
        <end position="67"/>
    </location>
</feature>
<dbReference type="KEGG" id="ngf:FRF71_02960"/>
<feature type="transmembrane region" description="Helical" evidence="2">
    <location>
        <begin position="6"/>
        <end position="21"/>
    </location>
</feature>
<feature type="transmembrane region" description="Helical" evidence="2">
    <location>
        <begin position="26"/>
        <end position="44"/>
    </location>
</feature>
<evidence type="ECO:0000313" key="4">
    <source>
        <dbReference type="Proteomes" id="UP000321172"/>
    </source>
</evidence>
<evidence type="ECO:0000256" key="1">
    <source>
        <dbReference type="SAM" id="MobiDB-lite"/>
    </source>
</evidence>
<reference evidence="3 4" key="1">
    <citation type="journal article" date="2013" name="J. Microbiol. Biotechnol.">
        <title>Novosphingobium ginsenosidimutans sp. nov., with the ability to convert ginsenoside.</title>
        <authorList>
            <person name="Kim J.K."/>
            <person name="He D."/>
            <person name="Liu Q.M."/>
            <person name="Park H.Y."/>
            <person name="Jung M.S."/>
            <person name="Yoon M.H."/>
            <person name="Kim S.C."/>
            <person name="Im W.T."/>
        </authorList>
    </citation>
    <scope>NUCLEOTIDE SEQUENCE [LARGE SCALE GENOMIC DNA]</scope>
    <source>
        <strain evidence="3 4">FW-6</strain>
    </source>
</reference>
<dbReference type="RefSeq" id="WP_147089162.1">
    <property type="nucleotide sequence ID" value="NZ_BAABJD010000001.1"/>
</dbReference>